<dbReference type="AlphaFoldDB" id="A0A2U8WLH9"/>
<dbReference type="RefSeq" id="WP_109959436.1">
    <property type="nucleotide sequence ID" value="NZ_CP029553.1"/>
</dbReference>
<evidence type="ECO:0000313" key="1">
    <source>
        <dbReference type="EMBL" id="AWN47105.1"/>
    </source>
</evidence>
<dbReference type="EMBL" id="CP029553">
    <property type="protein sequence ID" value="AWN47105.1"/>
    <property type="molecule type" value="Genomic_DNA"/>
</dbReference>
<protein>
    <submittedName>
        <fullName evidence="1">Uncharacterized protein</fullName>
    </submittedName>
</protein>
<sequence length="196" mass="19835">MTQTQAAITALDVLGTAEAGGAKAKIQTGSTVASVAALYASQAEKHRGFKGASAARRAASCQSVADLLARLSKDGPEATDGPVITSAVSDKQLEHAERVGLPSFVRGFKGWLAQAEGLRGESGIDGAALAAGIAAVRAKAEAGFPAGVYLDLQGTSGFGTAPIWQDVLLAALAVRIGMADDAEPRHLATARRIGLA</sequence>
<name>A0A2U8WLH9_9HYPH</name>
<gene>
    <name evidence="1" type="ORF">DK419_12935</name>
</gene>
<dbReference type="KEGG" id="mtea:DK419_12935"/>
<accession>A0A2U8WLH9</accession>
<dbReference type="Proteomes" id="UP000245444">
    <property type="component" value="Chromosome"/>
</dbReference>
<reference evidence="1 2" key="1">
    <citation type="submission" date="2018-05" db="EMBL/GenBank/DDBJ databases">
        <title>Complete Genome Sequence of Methylobacterium sp. 17Sr1-28.</title>
        <authorList>
            <person name="Srinivasan S."/>
        </authorList>
    </citation>
    <scope>NUCLEOTIDE SEQUENCE [LARGE SCALE GENOMIC DNA]</scope>
    <source>
        <strain evidence="1 2">17Sr1-28</strain>
    </source>
</reference>
<evidence type="ECO:0000313" key="2">
    <source>
        <dbReference type="Proteomes" id="UP000245444"/>
    </source>
</evidence>
<organism evidence="1 2">
    <name type="scientific">Methylobacterium terrae</name>
    <dbReference type="NCBI Taxonomy" id="2202827"/>
    <lineage>
        <taxon>Bacteria</taxon>
        <taxon>Pseudomonadati</taxon>
        <taxon>Pseudomonadota</taxon>
        <taxon>Alphaproteobacteria</taxon>
        <taxon>Hyphomicrobiales</taxon>
        <taxon>Methylobacteriaceae</taxon>
        <taxon>Methylobacterium</taxon>
    </lineage>
</organism>
<proteinExistence type="predicted"/>
<keyword evidence="2" id="KW-1185">Reference proteome</keyword>